<dbReference type="EMBL" id="AP024428">
    <property type="protein sequence ID" value="BCR99241.1"/>
    <property type="molecule type" value="Genomic_DNA"/>
</dbReference>
<proteinExistence type="predicted"/>
<evidence type="ECO:0000313" key="1">
    <source>
        <dbReference type="EMBL" id="BCR99241.1"/>
    </source>
</evidence>
<evidence type="ECO:0000313" key="2">
    <source>
        <dbReference type="Proteomes" id="UP000661280"/>
    </source>
</evidence>
<gene>
    <name evidence="1" type="ORF">AKAW2_40924A</name>
</gene>
<name>A0A7R7WAB1_ASPKA</name>
<organism evidence="1 2">
    <name type="scientific">Aspergillus kawachii</name>
    <name type="common">White koji mold</name>
    <name type="synonym">Aspergillus awamori var. kawachi</name>
    <dbReference type="NCBI Taxonomy" id="1069201"/>
    <lineage>
        <taxon>Eukaryota</taxon>
        <taxon>Fungi</taxon>
        <taxon>Dikarya</taxon>
        <taxon>Ascomycota</taxon>
        <taxon>Pezizomycotina</taxon>
        <taxon>Eurotiomycetes</taxon>
        <taxon>Eurotiomycetidae</taxon>
        <taxon>Eurotiales</taxon>
        <taxon>Aspergillaceae</taxon>
        <taxon>Aspergillus</taxon>
        <taxon>Aspergillus subgen. Circumdati</taxon>
    </lineage>
</organism>
<keyword evidence="2" id="KW-1185">Reference proteome</keyword>
<dbReference type="AlphaFoldDB" id="A0A7R7WAB1"/>
<dbReference type="GeneID" id="64960563"/>
<reference evidence="1" key="1">
    <citation type="submission" date="2021-01" db="EMBL/GenBank/DDBJ databases">
        <authorList>
            <consortium name="Aspergillus luchuensis mut. kawachii IFO 4304 genome sequencing consortium"/>
            <person name="Kazuki M."/>
            <person name="Futagami T."/>
        </authorList>
    </citation>
    <scope>NUCLEOTIDE SEQUENCE</scope>
    <source>
        <strain evidence="1">IFO 4308</strain>
    </source>
</reference>
<reference evidence="1" key="2">
    <citation type="submission" date="2021-02" db="EMBL/GenBank/DDBJ databases">
        <title>Aspergillus luchuensis mut. kawachii IFO 4304 genome sequence.</title>
        <authorList>
            <person name="Mori K."/>
            <person name="Kadooka C."/>
            <person name="Goto M."/>
            <person name="Futagami T."/>
        </authorList>
    </citation>
    <scope>NUCLEOTIDE SEQUENCE</scope>
    <source>
        <strain evidence="1">IFO 4308</strain>
    </source>
</reference>
<dbReference type="Proteomes" id="UP000661280">
    <property type="component" value="Chromosome 4"/>
</dbReference>
<dbReference type="KEGG" id="aluc:AKAW2_40924A"/>
<sequence length="85" mass="9381">MEPIQLLQRRNLRGIPIEQATKSICSETATAIPSIADYLLLTNTTCQVTGSFSSCLWDPSDPPPYYAGVADQYCSHDFRPRNTSG</sequence>
<protein>
    <submittedName>
        <fullName evidence="1">Uncharacterized protein</fullName>
    </submittedName>
</protein>
<accession>A0A7R7WAB1</accession>
<dbReference type="RefSeq" id="XP_041543004.1">
    <property type="nucleotide sequence ID" value="XM_041689306.1"/>
</dbReference>